<dbReference type="AlphaFoldDB" id="A0A0B2JSP8"/>
<keyword evidence="2" id="KW-1185">Reference proteome</keyword>
<organism evidence="1 2">
    <name type="scientific">Anaerovibrio lipolyticus</name>
    <dbReference type="NCBI Taxonomy" id="82374"/>
    <lineage>
        <taxon>Bacteria</taxon>
        <taxon>Bacillati</taxon>
        <taxon>Bacillota</taxon>
        <taxon>Negativicutes</taxon>
        <taxon>Selenomonadales</taxon>
        <taxon>Selenomonadaceae</taxon>
        <taxon>Anaerovibrio</taxon>
    </lineage>
</organism>
<reference evidence="1 2" key="1">
    <citation type="journal article" date="2013" name="PLoS ONE">
        <title>Identification and characterization of three novel lipases belonging to families II and V from Anaerovibrio lipolyticus 5ST.</title>
        <authorList>
            <person name="Prive F."/>
            <person name="Kaderbhai N.N."/>
            <person name="Girdwood S."/>
            <person name="Worgan H.J."/>
            <person name="Pinloche E."/>
            <person name="Scollan N.D."/>
            <person name="Huws S.A."/>
            <person name="Newbold C.J."/>
        </authorList>
    </citation>
    <scope>NUCLEOTIDE SEQUENCE [LARGE SCALE GENOMIC DNA]</scope>
    <source>
        <strain evidence="1 2">5S</strain>
    </source>
</reference>
<proteinExistence type="predicted"/>
<dbReference type="RefSeq" id="WP_039210591.1">
    <property type="nucleotide sequence ID" value="NZ_JSCE01000206.1"/>
</dbReference>
<name>A0A0B2JSP8_9FIRM</name>
<accession>A0A0B2JSP8</accession>
<evidence type="ECO:0000313" key="1">
    <source>
        <dbReference type="EMBL" id="KHM51360.1"/>
    </source>
</evidence>
<sequence length="229" mass="26456">MSKKISLILSNNLRHFFENKYGNFAYDPNKPCSDTLAAKFLDYARDKYSTLQNKNDVLLSTITKFSIRLNINPPVLLSNQASFIFSMIFDDNKSQDPKLKMKLRSYQADFRTKSFLNNFITNINMTLVKQNRQVSAIYNPLHIPEDWLSVGNNSTDGISKASAHNILTKKLLNDCYISTLGWIALCCGYSWAELPMLFVNNRLLQFEKEGTKLVVRKEYYYTFLLEPAE</sequence>
<comment type="caution">
    <text evidence="1">The sequence shown here is derived from an EMBL/GenBank/DDBJ whole genome shotgun (WGS) entry which is preliminary data.</text>
</comment>
<dbReference type="EMBL" id="JSCE01000206">
    <property type="protein sequence ID" value="KHM51360.1"/>
    <property type="molecule type" value="Genomic_DNA"/>
</dbReference>
<dbReference type="Proteomes" id="UP000030993">
    <property type="component" value="Unassembled WGS sequence"/>
</dbReference>
<gene>
    <name evidence="1" type="ORF">NZ47_10935</name>
</gene>
<evidence type="ECO:0000313" key="2">
    <source>
        <dbReference type="Proteomes" id="UP000030993"/>
    </source>
</evidence>
<protein>
    <submittedName>
        <fullName evidence="1">Uncharacterized protein</fullName>
    </submittedName>
</protein>